<dbReference type="EMBL" id="PCDP01000001">
    <property type="protein sequence ID" value="PZM17267.1"/>
    <property type="molecule type" value="Genomic_DNA"/>
</dbReference>
<dbReference type="Proteomes" id="UP000248925">
    <property type="component" value="Unassembled WGS sequence"/>
</dbReference>
<reference evidence="1 2" key="1">
    <citation type="journal article" date="2018" name="Sci. Rep.">
        <title>Rhizobium tumorigenes sp. nov., a novel plant tumorigenic bacterium isolated from cane gall tumors on thornless blackberry.</title>
        <authorList>
            <person name="Kuzmanovi N."/>
            <person name="Smalla K."/>
            <person name="Gronow S."/>
            <person name="PuBawska J."/>
        </authorList>
    </citation>
    <scope>NUCLEOTIDE SEQUENCE [LARGE SCALE GENOMIC DNA]</scope>
    <source>
        <strain evidence="1 2">CCBAU 85046</strain>
    </source>
</reference>
<evidence type="ECO:0000313" key="2">
    <source>
        <dbReference type="Proteomes" id="UP000248925"/>
    </source>
</evidence>
<organism evidence="1 2">
    <name type="scientific">Rhizobium tubonense</name>
    <dbReference type="NCBI Taxonomy" id="484088"/>
    <lineage>
        <taxon>Bacteria</taxon>
        <taxon>Pseudomonadati</taxon>
        <taxon>Pseudomonadota</taxon>
        <taxon>Alphaproteobacteria</taxon>
        <taxon>Hyphomicrobiales</taxon>
        <taxon>Rhizobiaceae</taxon>
        <taxon>Rhizobium/Agrobacterium group</taxon>
        <taxon>Rhizobium</taxon>
    </lineage>
</organism>
<sequence length="134" mass="14011">MNFRTISAAGLMLALAGCNTISIPSMPASDPVSARWVGQSAGRFFASYGPPISDHDDGGGRVYNWRGGYKTVKVAADDKKGKTAGGKVHLSCKADITTSSDYVIRSIHILGDMPGTTGSSYCAELLAPPEQAKS</sequence>
<accession>A0A2W4CXE7</accession>
<protein>
    <recommendedName>
        <fullName evidence="3">Lipoprotein</fullName>
    </recommendedName>
</protein>
<dbReference type="RefSeq" id="WP_111158596.1">
    <property type="nucleotide sequence ID" value="NZ_PCDP01000001.1"/>
</dbReference>
<comment type="caution">
    <text evidence="1">The sequence shown here is derived from an EMBL/GenBank/DDBJ whole genome shotgun (WGS) entry which is preliminary data.</text>
</comment>
<name>A0A2W4CXE7_9HYPH</name>
<evidence type="ECO:0000313" key="1">
    <source>
        <dbReference type="EMBL" id="PZM17267.1"/>
    </source>
</evidence>
<keyword evidence="2" id="KW-1185">Reference proteome</keyword>
<gene>
    <name evidence="1" type="ORF">CPY51_03320</name>
</gene>
<dbReference type="PROSITE" id="PS51257">
    <property type="entry name" value="PROKAR_LIPOPROTEIN"/>
    <property type="match status" value="1"/>
</dbReference>
<proteinExistence type="predicted"/>
<evidence type="ECO:0008006" key="3">
    <source>
        <dbReference type="Google" id="ProtNLM"/>
    </source>
</evidence>
<dbReference type="AlphaFoldDB" id="A0A2W4CXE7"/>
<dbReference type="OrthoDB" id="8238109at2"/>